<evidence type="ECO:0000313" key="3">
    <source>
        <dbReference type="EMBL" id="KAF2108046.1"/>
    </source>
</evidence>
<keyword evidence="1" id="KW-0472">Membrane</keyword>
<organism evidence="3 4">
    <name type="scientific">Lophiotrema nucula</name>
    <dbReference type="NCBI Taxonomy" id="690887"/>
    <lineage>
        <taxon>Eukaryota</taxon>
        <taxon>Fungi</taxon>
        <taxon>Dikarya</taxon>
        <taxon>Ascomycota</taxon>
        <taxon>Pezizomycotina</taxon>
        <taxon>Dothideomycetes</taxon>
        <taxon>Pleosporomycetidae</taxon>
        <taxon>Pleosporales</taxon>
        <taxon>Lophiotremataceae</taxon>
        <taxon>Lophiotrema</taxon>
    </lineage>
</organism>
<keyword evidence="1" id="KW-0812">Transmembrane</keyword>
<reference evidence="3" key="1">
    <citation type="journal article" date="2020" name="Stud. Mycol.">
        <title>101 Dothideomycetes genomes: a test case for predicting lifestyles and emergence of pathogens.</title>
        <authorList>
            <person name="Haridas S."/>
            <person name="Albert R."/>
            <person name="Binder M."/>
            <person name="Bloem J."/>
            <person name="Labutti K."/>
            <person name="Salamov A."/>
            <person name="Andreopoulos B."/>
            <person name="Baker S."/>
            <person name="Barry K."/>
            <person name="Bills G."/>
            <person name="Bluhm B."/>
            <person name="Cannon C."/>
            <person name="Castanera R."/>
            <person name="Culley D."/>
            <person name="Daum C."/>
            <person name="Ezra D."/>
            <person name="Gonzalez J."/>
            <person name="Henrissat B."/>
            <person name="Kuo A."/>
            <person name="Liang C."/>
            <person name="Lipzen A."/>
            <person name="Lutzoni F."/>
            <person name="Magnuson J."/>
            <person name="Mondo S."/>
            <person name="Nolan M."/>
            <person name="Ohm R."/>
            <person name="Pangilinan J."/>
            <person name="Park H.-J."/>
            <person name="Ramirez L."/>
            <person name="Alfaro M."/>
            <person name="Sun H."/>
            <person name="Tritt A."/>
            <person name="Yoshinaga Y."/>
            <person name="Zwiers L.-H."/>
            <person name="Turgeon B."/>
            <person name="Goodwin S."/>
            <person name="Spatafora J."/>
            <person name="Crous P."/>
            <person name="Grigoriev I."/>
        </authorList>
    </citation>
    <scope>NUCLEOTIDE SEQUENCE</scope>
    <source>
        <strain evidence="3">CBS 627.86</strain>
    </source>
</reference>
<evidence type="ECO:0000256" key="1">
    <source>
        <dbReference type="SAM" id="Phobius"/>
    </source>
</evidence>
<keyword evidence="4" id="KW-1185">Reference proteome</keyword>
<dbReference type="Proteomes" id="UP000799770">
    <property type="component" value="Unassembled WGS sequence"/>
</dbReference>
<accession>A0A6A5YLP9</accession>
<dbReference type="EMBL" id="ML977350">
    <property type="protein sequence ID" value="KAF2108046.1"/>
    <property type="molecule type" value="Genomic_DNA"/>
</dbReference>
<dbReference type="OrthoDB" id="4757095at2759"/>
<protein>
    <recommendedName>
        <fullName evidence="2">DUF7730 domain-containing protein</fullName>
    </recommendedName>
</protein>
<evidence type="ECO:0000313" key="4">
    <source>
        <dbReference type="Proteomes" id="UP000799770"/>
    </source>
</evidence>
<gene>
    <name evidence="3" type="ORF">BDV96DRAFT_588123</name>
</gene>
<name>A0A6A5YLP9_9PLEO</name>
<feature type="transmembrane region" description="Helical" evidence="1">
    <location>
        <begin position="12"/>
        <end position="32"/>
    </location>
</feature>
<dbReference type="PANTHER" id="PTHR38790">
    <property type="entry name" value="2EXR DOMAIN-CONTAINING PROTEIN-RELATED"/>
    <property type="match status" value="1"/>
</dbReference>
<evidence type="ECO:0000259" key="2">
    <source>
        <dbReference type="Pfam" id="PF24864"/>
    </source>
</evidence>
<dbReference type="InterPro" id="IPR056632">
    <property type="entry name" value="DUF7730"/>
</dbReference>
<sequence length="302" mass="34745">MRNPNRKPHPVQYACAALCFPIGCFWLGHIVYRKAKSYLDDKKLEREYKKHALPNLTGKGRKRALTLPLEKPSTLSKALRRERKVDVQEGCLLFTRLPVEVRAMIWEFVLGGNEIAIENWYSGNTGNAGQKRPENWWTLVKTCRVVYSETINLLYAKTIFDVKSVGLLSQFKRSVLEKRWSQIRALTVCVSFWPVYVSTSHGCVISGYYTHEVLPSEAENWPRLCGMLESLPNLRRLKLIVFDPKQWVNCERLEMLRRVGVDGMVEVTFTEEMSEDVKALGERDEGFRIVQAKSIGSLAFRG</sequence>
<dbReference type="Pfam" id="PF24864">
    <property type="entry name" value="DUF7730"/>
    <property type="match status" value="1"/>
</dbReference>
<proteinExistence type="predicted"/>
<dbReference type="AlphaFoldDB" id="A0A6A5YLP9"/>
<keyword evidence="1" id="KW-1133">Transmembrane helix</keyword>
<feature type="domain" description="DUF7730" evidence="2">
    <location>
        <begin position="128"/>
        <end position="253"/>
    </location>
</feature>